<dbReference type="NCBIfam" id="TIGR00187">
    <property type="entry name" value="ribE"/>
    <property type="match status" value="1"/>
</dbReference>
<dbReference type="RefSeq" id="WP_263710425.1">
    <property type="nucleotide sequence ID" value="NZ_JAOWKX010000001.1"/>
</dbReference>
<keyword evidence="7 12" id="KW-0808">Transferase</keyword>
<evidence type="ECO:0000259" key="11">
    <source>
        <dbReference type="PROSITE" id="PS51177"/>
    </source>
</evidence>
<feature type="repeat" description="Lumazine-binding" evidence="10">
    <location>
        <begin position="98"/>
        <end position="194"/>
    </location>
</feature>
<feature type="domain" description="Lumazine-binding" evidence="11">
    <location>
        <begin position="98"/>
        <end position="194"/>
    </location>
</feature>
<dbReference type="InterPro" id="IPR001783">
    <property type="entry name" value="Lumazine-bd"/>
</dbReference>
<gene>
    <name evidence="12" type="ORF">OE749_00755</name>
</gene>
<dbReference type="Gene3D" id="2.40.30.20">
    <property type="match status" value="2"/>
</dbReference>
<dbReference type="NCBIfam" id="NF006767">
    <property type="entry name" value="PRK09289.1"/>
    <property type="match status" value="1"/>
</dbReference>
<protein>
    <recommendedName>
        <fullName evidence="5 9">Riboflavin synthase</fullName>
        <ecNumber evidence="4 9">2.5.1.9</ecNumber>
    </recommendedName>
</protein>
<dbReference type="NCBIfam" id="NF009566">
    <property type="entry name" value="PRK13020.1"/>
    <property type="match status" value="1"/>
</dbReference>
<dbReference type="GO" id="GO:0004746">
    <property type="term" value="F:riboflavin synthase activity"/>
    <property type="evidence" value="ECO:0007669"/>
    <property type="project" value="UniProtKB-EC"/>
</dbReference>
<dbReference type="SUPFAM" id="SSF63380">
    <property type="entry name" value="Riboflavin synthase domain-like"/>
    <property type="match status" value="2"/>
</dbReference>
<dbReference type="EMBL" id="JAOWKX010000001">
    <property type="protein sequence ID" value="MCV2883222.1"/>
    <property type="molecule type" value="Genomic_DNA"/>
</dbReference>
<keyword evidence="8" id="KW-0677">Repeat</keyword>
<dbReference type="Proteomes" id="UP001652504">
    <property type="component" value="Unassembled WGS sequence"/>
</dbReference>
<evidence type="ECO:0000256" key="6">
    <source>
        <dbReference type="ARBA" id="ARBA00022619"/>
    </source>
</evidence>
<proteinExistence type="predicted"/>
<evidence type="ECO:0000256" key="9">
    <source>
        <dbReference type="NCBIfam" id="TIGR00187"/>
    </source>
</evidence>
<dbReference type="Pfam" id="PF00677">
    <property type="entry name" value="Lum_binding"/>
    <property type="match status" value="2"/>
</dbReference>
<name>A0ABT3A4Q2_9ALTE</name>
<dbReference type="PIRSF" id="PIRSF000498">
    <property type="entry name" value="Riboflavin_syn_A"/>
    <property type="match status" value="1"/>
</dbReference>
<evidence type="ECO:0000256" key="2">
    <source>
        <dbReference type="ARBA" id="ARBA00002803"/>
    </source>
</evidence>
<keyword evidence="13" id="KW-1185">Reference proteome</keyword>
<evidence type="ECO:0000256" key="10">
    <source>
        <dbReference type="PROSITE-ProRule" id="PRU00524"/>
    </source>
</evidence>
<dbReference type="PANTHER" id="PTHR21098">
    <property type="entry name" value="RIBOFLAVIN SYNTHASE ALPHA CHAIN"/>
    <property type="match status" value="1"/>
</dbReference>
<evidence type="ECO:0000256" key="7">
    <source>
        <dbReference type="ARBA" id="ARBA00022679"/>
    </source>
</evidence>
<dbReference type="PANTHER" id="PTHR21098:SF12">
    <property type="entry name" value="RIBOFLAVIN SYNTHASE"/>
    <property type="match status" value="1"/>
</dbReference>
<evidence type="ECO:0000256" key="4">
    <source>
        <dbReference type="ARBA" id="ARBA00012827"/>
    </source>
</evidence>
<keyword evidence="6" id="KW-0686">Riboflavin biosynthesis</keyword>
<evidence type="ECO:0000256" key="5">
    <source>
        <dbReference type="ARBA" id="ARBA00013950"/>
    </source>
</evidence>
<dbReference type="EC" id="2.5.1.9" evidence="4 9"/>
<evidence type="ECO:0000313" key="13">
    <source>
        <dbReference type="Proteomes" id="UP001652504"/>
    </source>
</evidence>
<feature type="repeat" description="Lumazine-binding" evidence="10">
    <location>
        <begin position="1"/>
        <end position="97"/>
    </location>
</feature>
<dbReference type="CDD" id="cd00402">
    <property type="entry name" value="Riboflavin_synthase_like"/>
    <property type="match status" value="1"/>
</dbReference>
<evidence type="ECO:0000256" key="1">
    <source>
        <dbReference type="ARBA" id="ARBA00000968"/>
    </source>
</evidence>
<dbReference type="InterPro" id="IPR017938">
    <property type="entry name" value="Riboflavin_synthase-like_b-brl"/>
</dbReference>
<organism evidence="12 13">
    <name type="scientific">Fluctibacter corallii</name>
    <dbReference type="NCBI Taxonomy" id="2984329"/>
    <lineage>
        <taxon>Bacteria</taxon>
        <taxon>Pseudomonadati</taxon>
        <taxon>Pseudomonadota</taxon>
        <taxon>Gammaproteobacteria</taxon>
        <taxon>Alteromonadales</taxon>
        <taxon>Alteromonadaceae</taxon>
        <taxon>Fluctibacter</taxon>
    </lineage>
</organism>
<accession>A0ABT3A4Q2</accession>
<comment type="catalytic activity">
    <reaction evidence="1">
        <text>2 6,7-dimethyl-8-(1-D-ribityl)lumazine + H(+) = 5-amino-6-(D-ribitylamino)uracil + riboflavin</text>
        <dbReference type="Rhea" id="RHEA:20772"/>
        <dbReference type="ChEBI" id="CHEBI:15378"/>
        <dbReference type="ChEBI" id="CHEBI:15934"/>
        <dbReference type="ChEBI" id="CHEBI:57986"/>
        <dbReference type="ChEBI" id="CHEBI:58201"/>
        <dbReference type="EC" id="2.5.1.9"/>
    </reaction>
</comment>
<comment type="pathway">
    <text evidence="3">Cofactor biosynthesis; riboflavin biosynthesis; riboflavin from 2-hydroxy-3-oxobutyl phosphate and 5-amino-6-(D-ribitylamino)uracil: step 2/2.</text>
</comment>
<comment type="caution">
    <text evidence="12">The sequence shown here is derived from an EMBL/GenBank/DDBJ whole genome shotgun (WGS) entry which is preliminary data.</text>
</comment>
<dbReference type="InterPro" id="IPR023366">
    <property type="entry name" value="ATP_synth_asu-like_sf"/>
</dbReference>
<reference evidence="12 13" key="1">
    <citation type="submission" date="2022-10" db="EMBL/GenBank/DDBJ databases">
        <title>Aestuariibacter sp. AA17 isolated from Montipora capitata coral fragment.</title>
        <authorList>
            <person name="Emsley S.A."/>
            <person name="Pfannmuller K.M."/>
            <person name="Loughran R.M."/>
            <person name="Shlafstein M."/>
            <person name="Papke E."/>
            <person name="Saw J.H."/>
            <person name="Ushijima B."/>
            <person name="Videau P."/>
        </authorList>
    </citation>
    <scope>NUCLEOTIDE SEQUENCE [LARGE SCALE GENOMIC DNA]</scope>
    <source>
        <strain evidence="12 13">AA17</strain>
    </source>
</reference>
<evidence type="ECO:0000256" key="8">
    <source>
        <dbReference type="ARBA" id="ARBA00022737"/>
    </source>
</evidence>
<evidence type="ECO:0000313" key="12">
    <source>
        <dbReference type="EMBL" id="MCV2883222.1"/>
    </source>
</evidence>
<dbReference type="InterPro" id="IPR026017">
    <property type="entry name" value="Lumazine-bd_dom"/>
</dbReference>
<evidence type="ECO:0000256" key="3">
    <source>
        <dbReference type="ARBA" id="ARBA00004887"/>
    </source>
</evidence>
<sequence length="220" mass="23638">MFTGIIEAVGHIETLLPKGDDIRLTVNVGKLDMSDVALGDSIATNGVCLTVTGFSDTHFCADVSPETIKKTGFAQYSAGGKVNLEKAMQANARLGGHIVSGHVDGVGVVDTITPIDRWLEIWITAPAELAKYIAQKGSITVDGVSLTVNEVDGSRFMLTLIPHTLQETIIGTYQVGSHVNLEVDLIARYLERLMLGEKAAESARSDISLDFLAEHGFLRK</sequence>
<dbReference type="PROSITE" id="PS51177">
    <property type="entry name" value="LUMAZINE_BIND"/>
    <property type="match status" value="2"/>
</dbReference>
<comment type="function">
    <text evidence="2">Catalyzes the dismutation of two molecules of 6,7-dimethyl-8-ribityllumazine, resulting in the formation of riboflavin and 5-amino-6-(D-ribitylamino)uracil.</text>
</comment>
<feature type="domain" description="Lumazine-binding" evidence="11">
    <location>
        <begin position="1"/>
        <end position="97"/>
    </location>
</feature>